<proteinExistence type="predicted"/>
<feature type="chain" id="PRO_5039011446" description="Lipoprotein antigen" evidence="1">
    <location>
        <begin position="26"/>
        <end position="144"/>
    </location>
</feature>
<dbReference type="Proteomes" id="UP000198520">
    <property type="component" value="Unassembled WGS sequence"/>
</dbReference>
<protein>
    <recommendedName>
        <fullName evidence="4">Lipoprotein antigen</fullName>
    </recommendedName>
</protein>
<keyword evidence="3" id="KW-1185">Reference proteome</keyword>
<name>A0A1I2F2C5_9MICO</name>
<dbReference type="AlphaFoldDB" id="A0A1I2F2C5"/>
<feature type="signal peptide" evidence="1">
    <location>
        <begin position="1"/>
        <end position="25"/>
    </location>
</feature>
<accession>A0A1I2F2C5</accession>
<sequence>MRRRTVLAAAGLALLLAGCAGPDEAGQAGAAGETIDAAGVTVLIGPPSEAAMTALLSGELTDLDGCLGVGETVVIWPHGTVVEATDPLTIAIPGDGRARLGHSIEVGGGEISGPGQSAPTDIAGLTIPASCAERAVWLAGPGSA</sequence>
<dbReference type="PROSITE" id="PS51257">
    <property type="entry name" value="PROKAR_LIPOPROTEIN"/>
    <property type="match status" value="1"/>
</dbReference>
<gene>
    <name evidence="2" type="ORF">SAMN04488035_1057</name>
</gene>
<evidence type="ECO:0008006" key="4">
    <source>
        <dbReference type="Google" id="ProtNLM"/>
    </source>
</evidence>
<reference evidence="3" key="1">
    <citation type="submission" date="2016-10" db="EMBL/GenBank/DDBJ databases">
        <authorList>
            <person name="Varghese N."/>
            <person name="Submissions S."/>
        </authorList>
    </citation>
    <scope>NUCLEOTIDE SEQUENCE [LARGE SCALE GENOMIC DNA]</scope>
    <source>
        <strain evidence="3">DSM 19083</strain>
    </source>
</reference>
<organism evidence="2 3">
    <name type="scientific">Flavimobilis marinus</name>
    <dbReference type="NCBI Taxonomy" id="285351"/>
    <lineage>
        <taxon>Bacteria</taxon>
        <taxon>Bacillati</taxon>
        <taxon>Actinomycetota</taxon>
        <taxon>Actinomycetes</taxon>
        <taxon>Micrococcales</taxon>
        <taxon>Jonesiaceae</taxon>
        <taxon>Flavimobilis</taxon>
    </lineage>
</organism>
<dbReference type="STRING" id="285351.SAMN04488035_1057"/>
<evidence type="ECO:0000313" key="2">
    <source>
        <dbReference type="EMBL" id="SFE98868.1"/>
    </source>
</evidence>
<keyword evidence="1" id="KW-0732">Signal</keyword>
<dbReference type="EMBL" id="FONZ01000002">
    <property type="protein sequence ID" value="SFE98868.1"/>
    <property type="molecule type" value="Genomic_DNA"/>
</dbReference>
<evidence type="ECO:0000313" key="3">
    <source>
        <dbReference type="Proteomes" id="UP000198520"/>
    </source>
</evidence>
<evidence type="ECO:0000256" key="1">
    <source>
        <dbReference type="SAM" id="SignalP"/>
    </source>
</evidence>